<keyword evidence="3" id="KW-1185">Reference proteome</keyword>
<organism evidence="2 3">
    <name type="scientific">Bombella saccharophila</name>
    <dbReference type="NCBI Taxonomy" id="2967338"/>
    <lineage>
        <taxon>Bacteria</taxon>
        <taxon>Pseudomonadati</taxon>
        <taxon>Pseudomonadota</taxon>
        <taxon>Alphaproteobacteria</taxon>
        <taxon>Acetobacterales</taxon>
        <taxon>Acetobacteraceae</taxon>
        <taxon>Bombella</taxon>
    </lineage>
</organism>
<comment type="caution">
    <text evidence="2">The sequence shown here is derived from an EMBL/GenBank/DDBJ whole genome shotgun (WGS) entry which is preliminary data.</text>
</comment>
<dbReference type="RefSeq" id="WP_099026655.1">
    <property type="nucleotide sequence ID" value="NZ_JANIDW010000002.1"/>
</dbReference>
<protein>
    <submittedName>
        <fullName evidence="2">Accessory factor UbiK family protein</fullName>
    </submittedName>
</protein>
<dbReference type="Proteomes" id="UP001165648">
    <property type="component" value="Unassembled WGS sequence"/>
</dbReference>
<dbReference type="InterPro" id="IPR007475">
    <property type="entry name" value="UbiK"/>
</dbReference>
<dbReference type="Pfam" id="PF04380">
    <property type="entry name" value="BMFP"/>
    <property type="match status" value="1"/>
</dbReference>
<sequence length="94" mass="10566">MATRPRFFDDIAGFAGTAFSAATGVREEIHTLIRSQINEILFSLNLVRRDEFEAVQEMASHARLAQEKAEHRLAALEARLDELEQSLTAPPSQR</sequence>
<dbReference type="EMBL" id="JANIDW010000002">
    <property type="protein sequence ID" value="MCX5614466.1"/>
    <property type="molecule type" value="Genomic_DNA"/>
</dbReference>
<proteinExistence type="predicted"/>
<reference evidence="2 3" key="1">
    <citation type="submission" date="2022-07" db="EMBL/GenBank/DDBJ databases">
        <title>Bombella genomes.</title>
        <authorList>
            <person name="Harer L."/>
            <person name="Styblova S."/>
            <person name="Ehrmann M."/>
        </authorList>
    </citation>
    <scope>NUCLEOTIDE SEQUENCE [LARGE SCALE GENOMIC DNA]</scope>
    <source>
        <strain evidence="2 3">TMW 2.2558</strain>
    </source>
</reference>
<gene>
    <name evidence="2" type="ORF">NQF64_04305</name>
</gene>
<feature type="coiled-coil region" evidence="1">
    <location>
        <begin position="59"/>
        <end position="86"/>
    </location>
</feature>
<name>A0ABT3W5W9_9PROT</name>
<accession>A0ABT3W5W9</accession>
<evidence type="ECO:0000313" key="2">
    <source>
        <dbReference type="EMBL" id="MCX5614466.1"/>
    </source>
</evidence>
<keyword evidence="1" id="KW-0175">Coiled coil</keyword>
<evidence type="ECO:0000256" key="1">
    <source>
        <dbReference type="SAM" id="Coils"/>
    </source>
</evidence>
<evidence type="ECO:0000313" key="3">
    <source>
        <dbReference type="Proteomes" id="UP001165648"/>
    </source>
</evidence>